<feature type="chain" id="PRO_5042508258" evidence="1">
    <location>
        <begin position="21"/>
        <end position="70"/>
    </location>
</feature>
<accession>A0AAJ0H8I8</accession>
<evidence type="ECO:0000313" key="3">
    <source>
        <dbReference type="Proteomes" id="UP001275084"/>
    </source>
</evidence>
<keyword evidence="1" id="KW-0732">Signal</keyword>
<dbReference type="EMBL" id="JAUIQD010000008">
    <property type="protein sequence ID" value="KAK3342216.1"/>
    <property type="molecule type" value="Genomic_DNA"/>
</dbReference>
<reference evidence="2" key="1">
    <citation type="journal article" date="2023" name="Mol. Phylogenet. Evol.">
        <title>Genome-scale phylogeny and comparative genomics of the fungal order Sordariales.</title>
        <authorList>
            <person name="Hensen N."/>
            <person name="Bonometti L."/>
            <person name="Westerberg I."/>
            <person name="Brannstrom I.O."/>
            <person name="Guillou S."/>
            <person name="Cros-Aarteil S."/>
            <person name="Calhoun S."/>
            <person name="Haridas S."/>
            <person name="Kuo A."/>
            <person name="Mondo S."/>
            <person name="Pangilinan J."/>
            <person name="Riley R."/>
            <person name="LaButti K."/>
            <person name="Andreopoulos B."/>
            <person name="Lipzen A."/>
            <person name="Chen C."/>
            <person name="Yan M."/>
            <person name="Daum C."/>
            <person name="Ng V."/>
            <person name="Clum A."/>
            <person name="Steindorff A."/>
            <person name="Ohm R.A."/>
            <person name="Martin F."/>
            <person name="Silar P."/>
            <person name="Natvig D.O."/>
            <person name="Lalanne C."/>
            <person name="Gautier V."/>
            <person name="Ament-Velasquez S.L."/>
            <person name="Kruys A."/>
            <person name="Hutchinson M.I."/>
            <person name="Powell A.J."/>
            <person name="Barry K."/>
            <person name="Miller A.N."/>
            <person name="Grigoriev I.V."/>
            <person name="Debuchy R."/>
            <person name="Gladieux P."/>
            <person name="Hiltunen Thoren M."/>
            <person name="Johannesson H."/>
        </authorList>
    </citation>
    <scope>NUCLEOTIDE SEQUENCE</scope>
    <source>
        <strain evidence="2">CBS 955.72</strain>
    </source>
</reference>
<sequence length="70" mass="7760">MRLAAFIISTALTLSSGIQAWTKDSAGVWVANNNWYTIRDIHVHEACTRMNDGNTILRDVDCSFWTDGAG</sequence>
<feature type="signal peptide" evidence="1">
    <location>
        <begin position="1"/>
        <end position="20"/>
    </location>
</feature>
<keyword evidence="3" id="KW-1185">Reference proteome</keyword>
<proteinExistence type="predicted"/>
<evidence type="ECO:0000313" key="2">
    <source>
        <dbReference type="EMBL" id="KAK3342216.1"/>
    </source>
</evidence>
<reference evidence="2" key="2">
    <citation type="submission" date="2023-06" db="EMBL/GenBank/DDBJ databases">
        <authorList>
            <consortium name="Lawrence Berkeley National Laboratory"/>
            <person name="Haridas S."/>
            <person name="Hensen N."/>
            <person name="Bonometti L."/>
            <person name="Westerberg I."/>
            <person name="Brannstrom I.O."/>
            <person name="Guillou S."/>
            <person name="Cros-Aarteil S."/>
            <person name="Calhoun S."/>
            <person name="Kuo A."/>
            <person name="Mondo S."/>
            <person name="Pangilinan J."/>
            <person name="Riley R."/>
            <person name="Labutti K."/>
            <person name="Andreopoulos B."/>
            <person name="Lipzen A."/>
            <person name="Chen C."/>
            <person name="Yanf M."/>
            <person name="Daum C."/>
            <person name="Ng V."/>
            <person name="Clum A."/>
            <person name="Steindorff A."/>
            <person name="Ohm R."/>
            <person name="Martin F."/>
            <person name="Silar P."/>
            <person name="Natvig D."/>
            <person name="Lalanne C."/>
            <person name="Gautier V."/>
            <person name="Ament-Velasquez S.L."/>
            <person name="Kruys A."/>
            <person name="Hutchinson M.I."/>
            <person name="Powell A.J."/>
            <person name="Barry K."/>
            <person name="Miller A.N."/>
            <person name="Grigoriev I.V."/>
            <person name="Debuchy R."/>
            <person name="Gladieux P."/>
            <person name="Thoren M.H."/>
            <person name="Johannesson H."/>
        </authorList>
    </citation>
    <scope>NUCLEOTIDE SEQUENCE</scope>
    <source>
        <strain evidence="2">CBS 955.72</strain>
    </source>
</reference>
<organism evidence="2 3">
    <name type="scientific">Lasiosphaeria hispida</name>
    <dbReference type="NCBI Taxonomy" id="260671"/>
    <lineage>
        <taxon>Eukaryota</taxon>
        <taxon>Fungi</taxon>
        <taxon>Dikarya</taxon>
        <taxon>Ascomycota</taxon>
        <taxon>Pezizomycotina</taxon>
        <taxon>Sordariomycetes</taxon>
        <taxon>Sordariomycetidae</taxon>
        <taxon>Sordariales</taxon>
        <taxon>Lasiosphaeriaceae</taxon>
        <taxon>Lasiosphaeria</taxon>
    </lineage>
</organism>
<dbReference type="Proteomes" id="UP001275084">
    <property type="component" value="Unassembled WGS sequence"/>
</dbReference>
<name>A0AAJ0H8I8_9PEZI</name>
<protein>
    <submittedName>
        <fullName evidence="2">Uncharacterized protein</fullName>
    </submittedName>
</protein>
<gene>
    <name evidence="2" type="ORF">B0T25DRAFT_466211</name>
</gene>
<dbReference type="AlphaFoldDB" id="A0AAJ0H8I8"/>
<comment type="caution">
    <text evidence="2">The sequence shown here is derived from an EMBL/GenBank/DDBJ whole genome shotgun (WGS) entry which is preliminary data.</text>
</comment>
<evidence type="ECO:0000256" key="1">
    <source>
        <dbReference type="SAM" id="SignalP"/>
    </source>
</evidence>